<dbReference type="Proteomes" id="UP000617951">
    <property type="component" value="Unassembled WGS sequence"/>
</dbReference>
<dbReference type="PIRSF" id="PIRSF037778">
    <property type="entry name" value="UCP037778_transp_RibU"/>
    <property type="match status" value="1"/>
</dbReference>
<sequence length="185" mass="19825">MTHNPTGAGKIQNWPIAKTAMLAAISIVLVWLFHFPIFPAAPFLEYDPANIPILIGAFAYGPLAGILLTLATSLLQGLTVSAHSGVYGILMHILSTGTLVLAAGLCYRRRRTKPAALRGLFLGIAALVPVMLGANLLVTPLFMGVSREVVWSLMPVILGFNLLKAGINSAVTFLLYQRISPLLHK</sequence>
<feature type="transmembrane region" description="Helical" evidence="9">
    <location>
        <begin position="119"/>
        <end position="143"/>
    </location>
</feature>
<comment type="function">
    <text evidence="8">Probably a riboflavin-binding protein that interacts with the energy-coupling factor (ECF) ABC-transporter complex.</text>
</comment>
<proteinExistence type="inferred from homology"/>
<dbReference type="Gene3D" id="1.10.1760.20">
    <property type="match status" value="1"/>
</dbReference>
<dbReference type="EMBL" id="JACRSS010000004">
    <property type="protein sequence ID" value="MBC8538979.1"/>
    <property type="molecule type" value="Genomic_DNA"/>
</dbReference>
<name>A0A926DKM1_9FIRM</name>
<evidence type="ECO:0000256" key="1">
    <source>
        <dbReference type="ARBA" id="ARBA00004651"/>
    </source>
</evidence>
<dbReference type="Pfam" id="PF12822">
    <property type="entry name" value="ECF_trnsprt"/>
    <property type="match status" value="1"/>
</dbReference>
<comment type="caution">
    <text evidence="10">The sequence shown here is derived from an EMBL/GenBank/DDBJ whole genome shotgun (WGS) entry which is preliminary data.</text>
</comment>
<dbReference type="AlphaFoldDB" id="A0A926DKM1"/>
<dbReference type="InterPro" id="IPR024529">
    <property type="entry name" value="ECF_trnsprt_substrate-spec"/>
</dbReference>
<dbReference type="PANTHER" id="PTHR38438:SF1">
    <property type="entry name" value="RIBOFLAVIN TRANSPORTER RIBU"/>
    <property type="match status" value="1"/>
</dbReference>
<dbReference type="RefSeq" id="WP_249280621.1">
    <property type="nucleotide sequence ID" value="NZ_JACRSS010000004.1"/>
</dbReference>
<evidence type="ECO:0000256" key="9">
    <source>
        <dbReference type="SAM" id="Phobius"/>
    </source>
</evidence>
<keyword evidence="5 9" id="KW-0812">Transmembrane</keyword>
<feature type="transmembrane region" description="Helical" evidence="9">
    <location>
        <begin position="149"/>
        <end position="176"/>
    </location>
</feature>
<organism evidence="10 11">
    <name type="scientific">Guopingia tenuis</name>
    <dbReference type="NCBI Taxonomy" id="2763656"/>
    <lineage>
        <taxon>Bacteria</taxon>
        <taxon>Bacillati</taxon>
        <taxon>Bacillota</taxon>
        <taxon>Clostridia</taxon>
        <taxon>Christensenellales</taxon>
        <taxon>Christensenellaceae</taxon>
        <taxon>Guopingia</taxon>
    </lineage>
</organism>
<keyword evidence="11" id="KW-1185">Reference proteome</keyword>
<reference evidence="10" key="1">
    <citation type="submission" date="2020-08" db="EMBL/GenBank/DDBJ databases">
        <title>Genome public.</title>
        <authorList>
            <person name="Liu C."/>
            <person name="Sun Q."/>
        </authorList>
    </citation>
    <scope>NUCLEOTIDE SEQUENCE</scope>
    <source>
        <strain evidence="10">NSJ-63</strain>
    </source>
</reference>
<evidence type="ECO:0000256" key="8">
    <source>
        <dbReference type="PIRNR" id="PIRNR037778"/>
    </source>
</evidence>
<comment type="similarity">
    <text evidence="2 8">Belongs to the prokaryotic riboflavin transporter (P-RFT) (TC 2.A.87) family.</text>
</comment>
<feature type="transmembrane region" description="Helical" evidence="9">
    <location>
        <begin position="53"/>
        <end position="75"/>
    </location>
</feature>
<keyword evidence="3 8" id="KW-0813">Transport</keyword>
<dbReference type="GO" id="GO:0005886">
    <property type="term" value="C:plasma membrane"/>
    <property type="evidence" value="ECO:0007669"/>
    <property type="project" value="UniProtKB-SubCell"/>
</dbReference>
<evidence type="ECO:0000313" key="10">
    <source>
        <dbReference type="EMBL" id="MBC8538979.1"/>
    </source>
</evidence>
<evidence type="ECO:0000256" key="4">
    <source>
        <dbReference type="ARBA" id="ARBA00022475"/>
    </source>
</evidence>
<protein>
    <recommendedName>
        <fullName evidence="8">Riboflavin transporter</fullName>
    </recommendedName>
</protein>
<dbReference type="GO" id="GO:0032217">
    <property type="term" value="F:riboflavin transmembrane transporter activity"/>
    <property type="evidence" value="ECO:0007669"/>
    <property type="project" value="UniProtKB-UniRule"/>
</dbReference>
<comment type="subcellular location">
    <subcellularLocation>
        <location evidence="1">Cell membrane</location>
        <topology evidence="1">Multi-pass membrane protein</topology>
    </subcellularLocation>
</comment>
<feature type="transmembrane region" description="Helical" evidence="9">
    <location>
        <begin position="87"/>
        <end position="107"/>
    </location>
</feature>
<keyword evidence="6 9" id="KW-1133">Transmembrane helix</keyword>
<evidence type="ECO:0000256" key="3">
    <source>
        <dbReference type="ARBA" id="ARBA00022448"/>
    </source>
</evidence>
<dbReference type="PANTHER" id="PTHR38438">
    <property type="entry name" value="RIBOFLAVIN TRANSPORTER RIBU"/>
    <property type="match status" value="1"/>
</dbReference>
<evidence type="ECO:0000313" key="11">
    <source>
        <dbReference type="Proteomes" id="UP000617951"/>
    </source>
</evidence>
<evidence type="ECO:0000256" key="2">
    <source>
        <dbReference type="ARBA" id="ARBA00005540"/>
    </source>
</evidence>
<evidence type="ECO:0000256" key="6">
    <source>
        <dbReference type="ARBA" id="ARBA00022989"/>
    </source>
</evidence>
<evidence type="ECO:0000256" key="7">
    <source>
        <dbReference type="ARBA" id="ARBA00023136"/>
    </source>
</evidence>
<feature type="transmembrane region" description="Helical" evidence="9">
    <location>
        <begin position="20"/>
        <end position="41"/>
    </location>
</feature>
<keyword evidence="4 8" id="KW-1003">Cell membrane</keyword>
<gene>
    <name evidence="10" type="ORF">H8693_08535</name>
</gene>
<dbReference type="InterPro" id="IPR025720">
    <property type="entry name" value="RibU"/>
</dbReference>
<keyword evidence="7 8" id="KW-0472">Membrane</keyword>
<evidence type="ECO:0000256" key="5">
    <source>
        <dbReference type="ARBA" id="ARBA00022692"/>
    </source>
</evidence>
<accession>A0A926DKM1</accession>